<dbReference type="SUPFAM" id="SSF48179">
    <property type="entry name" value="6-phosphogluconate dehydrogenase C-terminal domain-like"/>
    <property type="match status" value="1"/>
</dbReference>
<feature type="domain" description="6-phosphogluconate dehydrogenase NADP-binding" evidence="4">
    <location>
        <begin position="8"/>
        <end position="167"/>
    </location>
</feature>
<dbReference type="PANTHER" id="PTHR43060">
    <property type="entry name" value="3-HYDROXYISOBUTYRATE DEHYDROGENASE-LIKE 1, MITOCHONDRIAL-RELATED"/>
    <property type="match status" value="1"/>
</dbReference>
<dbReference type="Gene3D" id="1.10.1040.10">
    <property type="entry name" value="N-(1-d-carboxylethyl)-l-norvaline Dehydrogenase, domain 2"/>
    <property type="match status" value="1"/>
</dbReference>
<accession>A0AAC9FHH7</accession>
<evidence type="ECO:0000259" key="4">
    <source>
        <dbReference type="Pfam" id="PF03446"/>
    </source>
</evidence>
<dbReference type="InterPro" id="IPR029154">
    <property type="entry name" value="HIBADH-like_NADP-bd"/>
</dbReference>
<feature type="active site" evidence="3">
    <location>
        <position position="176"/>
    </location>
</feature>
<dbReference type="InterPro" id="IPR006115">
    <property type="entry name" value="6PGDH_NADP-bd"/>
</dbReference>
<dbReference type="Gene3D" id="3.40.50.720">
    <property type="entry name" value="NAD(P)-binding Rossmann-like Domain"/>
    <property type="match status" value="1"/>
</dbReference>
<sequence length="286" mass="29667">MTTSEISRVGFVGLGNIGKPMAERIAISPFALTVFDHVPEPMRDLQALGAHAANSLGDLAERSDLVAIVVQTTEQVRSVVLGEGGLLGSMRPGSIIAIHSTMSLSAIKEIGARCAARGVDVLDAAVSGGDVGARAGKLTFMIGGDDAVLERCRTLFGHMAANIFLLGDLGAGQAGKLANNLLYNAGVVAAVESMRLAVAAGIPENVAVSLLSVSTGTNFTIANWNRLMGERQAPEDRERIAALRHKDVALAIGMAKELGEEVALGQAVLDRIDWAIAHSRPGEAGA</sequence>
<reference evidence="6 7" key="2">
    <citation type="journal article" date="2016" name="Genome Announc.">
        <title>Complete Genome Sequence of Sphingopyxis macrogoltabida Strain 203N (NBRC 111659), a Polyethylene Glycol Degrader.</title>
        <authorList>
            <person name="Ohtsubo Y."/>
            <person name="Nonoyama S."/>
            <person name="Nagata Y."/>
            <person name="Numata M."/>
            <person name="Tsuchikane K."/>
            <person name="Hosoyama A."/>
            <person name="Yamazoe A."/>
            <person name="Tsuda M."/>
            <person name="Fujita N."/>
            <person name="Kawai F."/>
        </authorList>
    </citation>
    <scope>NUCLEOTIDE SEQUENCE [LARGE SCALE GENOMIC DNA]</scope>
    <source>
        <strain evidence="6 7">203N</strain>
    </source>
</reference>
<evidence type="ECO:0000256" key="1">
    <source>
        <dbReference type="ARBA" id="ARBA00023002"/>
    </source>
</evidence>
<dbReference type="RefSeq" id="WP_054734720.1">
    <property type="nucleotide sequence ID" value="NZ_CP009430.1"/>
</dbReference>
<dbReference type="KEGG" id="smaz:LH19_26725"/>
<dbReference type="EMBL" id="CP013345">
    <property type="protein sequence ID" value="AMU92633.1"/>
    <property type="molecule type" value="Genomic_DNA"/>
</dbReference>
<dbReference type="SUPFAM" id="SSF51735">
    <property type="entry name" value="NAD(P)-binding Rossmann-fold domains"/>
    <property type="match status" value="1"/>
</dbReference>
<evidence type="ECO:0000259" key="5">
    <source>
        <dbReference type="Pfam" id="PF14833"/>
    </source>
</evidence>
<evidence type="ECO:0008006" key="8">
    <source>
        <dbReference type="Google" id="ProtNLM"/>
    </source>
</evidence>
<evidence type="ECO:0000256" key="3">
    <source>
        <dbReference type="PIRSR" id="PIRSR000103-1"/>
    </source>
</evidence>
<keyword evidence="2" id="KW-0520">NAD</keyword>
<organism evidence="6 7">
    <name type="scientific">Sphingopyxis macrogoltabida</name>
    <name type="common">Sphingomonas macrogoltabidus</name>
    <dbReference type="NCBI Taxonomy" id="33050"/>
    <lineage>
        <taxon>Bacteria</taxon>
        <taxon>Pseudomonadati</taxon>
        <taxon>Pseudomonadota</taxon>
        <taxon>Alphaproteobacteria</taxon>
        <taxon>Sphingomonadales</taxon>
        <taxon>Sphingomonadaceae</taxon>
        <taxon>Sphingopyxis</taxon>
    </lineage>
</organism>
<keyword evidence="7" id="KW-1185">Reference proteome</keyword>
<dbReference type="Pfam" id="PF03446">
    <property type="entry name" value="NAD_binding_2"/>
    <property type="match status" value="1"/>
</dbReference>
<protein>
    <recommendedName>
        <fullName evidence="8">NAD(P)-dependent oxidoreductase</fullName>
    </recommendedName>
</protein>
<dbReference type="GO" id="GO:0050661">
    <property type="term" value="F:NADP binding"/>
    <property type="evidence" value="ECO:0007669"/>
    <property type="project" value="InterPro"/>
</dbReference>
<feature type="domain" description="3-hydroxyisobutyrate dehydrogenase-like NAD-binding" evidence="5">
    <location>
        <begin position="170"/>
        <end position="277"/>
    </location>
</feature>
<dbReference type="InterPro" id="IPR013328">
    <property type="entry name" value="6PGD_dom2"/>
</dbReference>
<reference evidence="7" key="1">
    <citation type="submission" date="2015-11" db="EMBL/GenBank/DDBJ databases">
        <title>Complete genome sequence of a polyethylene-glycol degrader Sphingopyxis macrogoltabida 203N (NBRC 111659).</title>
        <authorList>
            <person name="Yoshiyuki O."/>
            <person name="Shouta N."/>
            <person name="Nagata Y."/>
            <person name="Numata M."/>
            <person name="Tsuchikane K."/>
            <person name="Hosoyama A."/>
            <person name="Yamazoe A."/>
            <person name="Tsuda M."/>
            <person name="Fujita N."/>
            <person name="Kawai F."/>
        </authorList>
    </citation>
    <scope>NUCLEOTIDE SEQUENCE [LARGE SCALE GENOMIC DNA]</scope>
    <source>
        <strain evidence="7">203N</strain>
        <plasmid evidence="7">unnamed1</plasmid>
    </source>
</reference>
<dbReference type="InterPro" id="IPR036291">
    <property type="entry name" value="NAD(P)-bd_dom_sf"/>
</dbReference>
<dbReference type="GO" id="GO:0016491">
    <property type="term" value="F:oxidoreductase activity"/>
    <property type="evidence" value="ECO:0007669"/>
    <property type="project" value="UniProtKB-KW"/>
</dbReference>
<keyword evidence="6" id="KW-0614">Plasmid</keyword>
<evidence type="ECO:0000313" key="6">
    <source>
        <dbReference type="EMBL" id="AMU92633.1"/>
    </source>
</evidence>
<name>A0AAC9FHH7_SPHMC</name>
<dbReference type="Proteomes" id="UP000076088">
    <property type="component" value="Plasmid unnamed1"/>
</dbReference>
<dbReference type="PANTHER" id="PTHR43060:SF15">
    <property type="entry name" value="3-HYDROXYISOBUTYRATE DEHYDROGENASE-LIKE 1, MITOCHONDRIAL-RELATED"/>
    <property type="match status" value="1"/>
</dbReference>
<dbReference type="GO" id="GO:0051287">
    <property type="term" value="F:NAD binding"/>
    <property type="evidence" value="ECO:0007669"/>
    <property type="project" value="InterPro"/>
</dbReference>
<proteinExistence type="predicted"/>
<geneLocation type="plasmid" evidence="6 7">
    <name>unnamed1</name>
</geneLocation>
<dbReference type="PIRSF" id="PIRSF000103">
    <property type="entry name" value="HIBADH"/>
    <property type="match status" value="1"/>
</dbReference>
<dbReference type="InterPro" id="IPR015815">
    <property type="entry name" value="HIBADH-related"/>
</dbReference>
<dbReference type="AlphaFoldDB" id="A0AAC9FHH7"/>
<evidence type="ECO:0000313" key="7">
    <source>
        <dbReference type="Proteomes" id="UP000076088"/>
    </source>
</evidence>
<dbReference type="InterPro" id="IPR008927">
    <property type="entry name" value="6-PGluconate_DH-like_C_sf"/>
</dbReference>
<dbReference type="Pfam" id="PF14833">
    <property type="entry name" value="NAD_binding_11"/>
    <property type="match status" value="1"/>
</dbReference>
<gene>
    <name evidence="6" type="ORF">ATM17_30720</name>
</gene>
<evidence type="ECO:0000256" key="2">
    <source>
        <dbReference type="ARBA" id="ARBA00023027"/>
    </source>
</evidence>
<keyword evidence="1" id="KW-0560">Oxidoreductase</keyword>